<dbReference type="Pfam" id="PF10145">
    <property type="entry name" value="PhageMin_Tail"/>
    <property type="match status" value="1"/>
</dbReference>
<dbReference type="PANTHER" id="PTHR37813">
    <property type="entry name" value="FELS-2 PROPHAGE PROTEIN"/>
    <property type="match status" value="1"/>
</dbReference>
<dbReference type="AlphaFoldDB" id="A0A2S3WLD0"/>
<evidence type="ECO:0000313" key="6">
    <source>
        <dbReference type="Proteomes" id="UP000237378"/>
    </source>
</evidence>
<sequence length="872" mass="91368">MANEVLVGLKIGAAVSGTLHAAFGSAKSTVQQLGRVTDSLTAKQKLIGTELSAALARGGSGLERMRRQYDQVGRSIEQLKIKQDRLNASIARGETLKSARADLRGQAMETVGTGVALGAPVVQAMRTAIDFKDQTNDIAITGGFNAAEEQRLSEVMRGAALKWNQTQTEVAQGAAVLIAGGISSAKELEAYAPTMAKFATATRASMDDLGSVAIALNDNLGIGAAGLERSMNMLAFAGKSGQFELADMAKWLPQLTPQFAALGITGERAVAEIGASLQIARRGAGSNDEAANNFKNFLSKLTAPETLKAFEKAGIDLQGSMRNLVSQGLSPAQVMVSILTKHLGTKAPAAAAEYQKALDITDAKERETALSRLDEAYKLGELFADQQVLSFVRPALANQQDQASIQKGSFDAADKGIGDADWKKRMESPREQLKALTINLSELGITVGSVLLPALVDVTQAVIPVVQSFATWAGENPALVKSVIGLVGGLLVGKLAFIGLAYGVNLAISPIVGMTTTIRSLSAKWTLLRAMWQMGKFAPLITGLNRIGSGLLTVLRISGLFLRGIATAFGAPLMMAVRGGLMLGKVLGGTLLFGLKLAGQAVLWLGRALLMNPIGLLVTGIALSAYLIYHYWEPIKGFFSGLWNEIKSGFSGGLAGIGALILNFSPVGLFYRAFAGVMSYFGVELPAKFSEFGGMIISGLVSGIGNALTSAKESVVGVGTSIKGWFTETLGIQSPSRVFMGYGANISEGAALGITGQSDLVRKAALGMAGATAVNLATPTVTPPSTSIPQMPQRVPPSPDAVSTASRMGAPGAGQPGTAGELIVHYSPQVSVPAGAPREQIDSALTSSYNEFVRFMERFQHDQRRRSYGGNA</sequence>
<dbReference type="NCBIfam" id="TIGR01760">
    <property type="entry name" value="tape_meas_TP901"/>
    <property type="match status" value="1"/>
</dbReference>
<keyword evidence="3" id="KW-1133">Transmembrane helix</keyword>
<evidence type="ECO:0000259" key="4">
    <source>
        <dbReference type="Pfam" id="PF10145"/>
    </source>
</evidence>
<evidence type="ECO:0000256" key="2">
    <source>
        <dbReference type="SAM" id="MobiDB-lite"/>
    </source>
</evidence>
<feature type="transmembrane region" description="Helical" evidence="3">
    <location>
        <begin position="613"/>
        <end position="632"/>
    </location>
</feature>
<feature type="domain" description="Phage tail tape measure protein" evidence="4">
    <location>
        <begin position="158"/>
        <end position="348"/>
    </location>
</feature>
<reference evidence="5 6" key="1">
    <citation type="submission" date="2016-08" db="EMBL/GenBank/DDBJ databases">
        <authorList>
            <person name="Seilhamer J.J."/>
        </authorList>
    </citation>
    <scope>NUCLEOTIDE SEQUENCE [LARGE SCALE GENOMIC DNA]</scope>
    <source>
        <strain evidence="5 6">KH-18-2</strain>
    </source>
</reference>
<dbReference type="InterPro" id="IPR010090">
    <property type="entry name" value="Phage_tape_meas"/>
</dbReference>
<proteinExistence type="predicted"/>
<evidence type="ECO:0000256" key="1">
    <source>
        <dbReference type="ARBA" id="ARBA00022612"/>
    </source>
</evidence>
<feature type="region of interest" description="Disordered" evidence="2">
    <location>
        <begin position="782"/>
        <end position="820"/>
    </location>
</feature>
<keyword evidence="3" id="KW-0472">Membrane</keyword>
<dbReference type="EMBL" id="MING01000083">
    <property type="protein sequence ID" value="POG02226.1"/>
    <property type="molecule type" value="Genomic_DNA"/>
</dbReference>
<evidence type="ECO:0000256" key="3">
    <source>
        <dbReference type="SAM" id="Phobius"/>
    </source>
</evidence>
<feature type="transmembrane region" description="Helical" evidence="3">
    <location>
        <begin position="508"/>
        <end position="527"/>
    </location>
</feature>
<reference evidence="5 6" key="2">
    <citation type="submission" date="2018-03" db="EMBL/GenBank/DDBJ databases">
        <title>Draft genome of Pseudomonas putida strain KH-18-2.</title>
        <authorList>
            <person name="Yoshizawa S."/>
            <person name="Khan N.H."/>
            <person name="Nishimura M."/>
            <person name="Chiura H.X."/>
            <person name="Ogura Y."/>
            <person name="Hayashi T."/>
            <person name="Kogure K."/>
        </authorList>
    </citation>
    <scope>NUCLEOTIDE SEQUENCE [LARGE SCALE GENOMIC DNA]</scope>
    <source>
        <strain evidence="5 6">KH-18-2</strain>
    </source>
</reference>
<dbReference type="RefSeq" id="WP_103469693.1">
    <property type="nucleotide sequence ID" value="NZ_MING01000083.1"/>
</dbReference>
<feature type="transmembrane region" description="Helical" evidence="3">
    <location>
        <begin position="652"/>
        <end position="671"/>
    </location>
</feature>
<comment type="caution">
    <text evidence="5">The sequence shown here is derived from an EMBL/GenBank/DDBJ whole genome shotgun (WGS) entry which is preliminary data.</text>
</comment>
<gene>
    <name evidence="5" type="ORF">BGP82_12825</name>
</gene>
<protein>
    <submittedName>
        <fullName evidence="5">Phage tail tape measure protein</fullName>
    </submittedName>
</protein>
<accession>A0A2S3WLD0</accession>
<evidence type="ECO:0000313" key="5">
    <source>
        <dbReference type="EMBL" id="POG02226.1"/>
    </source>
</evidence>
<feature type="transmembrane region" description="Helical" evidence="3">
    <location>
        <begin position="547"/>
        <end position="566"/>
    </location>
</feature>
<dbReference type="Proteomes" id="UP000237378">
    <property type="component" value="Unassembled WGS sequence"/>
</dbReference>
<keyword evidence="3" id="KW-0812">Transmembrane</keyword>
<organism evidence="5 6">
    <name type="scientific">Pseudomonas putida</name>
    <name type="common">Arthrobacter siderocapsulatus</name>
    <dbReference type="NCBI Taxonomy" id="303"/>
    <lineage>
        <taxon>Bacteria</taxon>
        <taxon>Pseudomonadati</taxon>
        <taxon>Pseudomonadota</taxon>
        <taxon>Gammaproteobacteria</taxon>
        <taxon>Pseudomonadales</taxon>
        <taxon>Pseudomonadaceae</taxon>
        <taxon>Pseudomonas</taxon>
    </lineage>
</organism>
<keyword evidence="1" id="KW-1188">Viral release from host cell</keyword>
<dbReference type="PANTHER" id="PTHR37813:SF1">
    <property type="entry name" value="FELS-2 PROPHAGE PROTEIN"/>
    <property type="match status" value="1"/>
</dbReference>
<name>A0A2S3WLD0_PSEPU</name>